<feature type="signal peptide" evidence="1">
    <location>
        <begin position="1"/>
        <end position="21"/>
    </location>
</feature>
<proteinExistence type="predicted"/>
<reference evidence="2 3" key="1">
    <citation type="submission" date="2020-09" db="EMBL/GenBank/DDBJ databases">
        <title>Paenibacillus sp. CAU 1523 isolated from sand of Haeundae Beach.</title>
        <authorList>
            <person name="Kim W."/>
        </authorList>
    </citation>
    <scope>NUCLEOTIDE SEQUENCE [LARGE SCALE GENOMIC DNA]</scope>
    <source>
        <strain evidence="2 3">CAU 1523</strain>
    </source>
</reference>
<sequence>MKKVIALIAMCVFILMGCADKESSSQKSSSTAPPPKGSKQLEQIQILDDKVSVLIPKGFEIMSEEMAATKYPGENRPTLIYTDEDGSINVAFNHLPTPISEDELDKFVAAMKKQFEKVHPSATWYDDGVTTINNKSVGYLELLTPAVDTNVYNLMFMTEVDGRILLGTFNCTEEQMAEWRLSAKEIMHSLQEK</sequence>
<evidence type="ECO:0000313" key="2">
    <source>
        <dbReference type="EMBL" id="MBD8499477.1"/>
    </source>
</evidence>
<dbReference type="EMBL" id="JACYTN010000011">
    <property type="protein sequence ID" value="MBD8499477.1"/>
    <property type="molecule type" value="Genomic_DNA"/>
</dbReference>
<comment type="caution">
    <text evidence="2">The sequence shown here is derived from an EMBL/GenBank/DDBJ whole genome shotgun (WGS) entry which is preliminary data.</text>
</comment>
<protein>
    <recommendedName>
        <fullName evidence="4">Lipoprotein</fullName>
    </recommendedName>
</protein>
<gene>
    <name evidence="2" type="ORF">IFO66_14365</name>
</gene>
<dbReference type="Proteomes" id="UP000634529">
    <property type="component" value="Unassembled WGS sequence"/>
</dbReference>
<keyword evidence="3" id="KW-1185">Reference proteome</keyword>
<evidence type="ECO:0008006" key="4">
    <source>
        <dbReference type="Google" id="ProtNLM"/>
    </source>
</evidence>
<name>A0ABR9B234_9BACL</name>
<dbReference type="Gene3D" id="3.40.1000.10">
    <property type="entry name" value="Mog1/PsbP, alpha/beta/alpha sandwich"/>
    <property type="match status" value="1"/>
</dbReference>
<dbReference type="PROSITE" id="PS51257">
    <property type="entry name" value="PROKAR_LIPOPROTEIN"/>
    <property type="match status" value="1"/>
</dbReference>
<keyword evidence="1" id="KW-0732">Signal</keyword>
<organism evidence="2 3">
    <name type="scientific">Paenibacillus arenosi</name>
    <dbReference type="NCBI Taxonomy" id="2774142"/>
    <lineage>
        <taxon>Bacteria</taxon>
        <taxon>Bacillati</taxon>
        <taxon>Bacillota</taxon>
        <taxon>Bacilli</taxon>
        <taxon>Bacillales</taxon>
        <taxon>Paenibacillaceae</taxon>
        <taxon>Paenibacillus</taxon>
    </lineage>
</organism>
<dbReference type="RefSeq" id="WP_192025807.1">
    <property type="nucleotide sequence ID" value="NZ_JACYTN010000011.1"/>
</dbReference>
<evidence type="ECO:0000256" key="1">
    <source>
        <dbReference type="SAM" id="SignalP"/>
    </source>
</evidence>
<evidence type="ECO:0000313" key="3">
    <source>
        <dbReference type="Proteomes" id="UP000634529"/>
    </source>
</evidence>
<feature type="chain" id="PRO_5045165129" description="Lipoprotein" evidence="1">
    <location>
        <begin position="22"/>
        <end position="193"/>
    </location>
</feature>
<accession>A0ABR9B234</accession>